<dbReference type="Proteomes" id="UP001597012">
    <property type="component" value="Unassembled WGS sequence"/>
</dbReference>
<comment type="similarity">
    <text evidence="1">Belongs to the TonB-dependent receptor family.</text>
</comment>
<evidence type="ECO:0000313" key="4">
    <source>
        <dbReference type="EMBL" id="MFD0797401.1"/>
    </source>
</evidence>
<evidence type="ECO:0000313" key="5">
    <source>
        <dbReference type="Proteomes" id="UP001597012"/>
    </source>
</evidence>
<feature type="signal peptide" evidence="2">
    <location>
        <begin position="1"/>
        <end position="19"/>
    </location>
</feature>
<reference evidence="5" key="1">
    <citation type="journal article" date="2019" name="Int. J. Syst. Evol. Microbiol.">
        <title>The Global Catalogue of Microorganisms (GCM) 10K type strain sequencing project: providing services to taxonomists for standard genome sequencing and annotation.</title>
        <authorList>
            <consortium name="The Broad Institute Genomics Platform"/>
            <consortium name="The Broad Institute Genome Sequencing Center for Infectious Disease"/>
            <person name="Wu L."/>
            <person name="Ma J."/>
        </authorList>
    </citation>
    <scope>NUCLEOTIDE SEQUENCE [LARGE SCALE GENOMIC DNA]</scope>
    <source>
        <strain evidence="5">CCUG 61948</strain>
    </source>
</reference>
<dbReference type="Pfam" id="PF07715">
    <property type="entry name" value="Plug"/>
    <property type="match status" value="1"/>
</dbReference>
<comment type="caution">
    <text evidence="4">The sequence shown here is derived from an EMBL/GenBank/DDBJ whole genome shotgun (WGS) entry which is preliminary data.</text>
</comment>
<name>A0ABW3B3I7_9FLAO</name>
<dbReference type="EMBL" id="JBHTHY010000005">
    <property type="protein sequence ID" value="MFD0797401.1"/>
    <property type="molecule type" value="Genomic_DNA"/>
</dbReference>
<comment type="subcellular location">
    <subcellularLocation>
        <location evidence="1">Cell outer membrane</location>
        <topology evidence="1">Multi-pass membrane protein</topology>
    </subcellularLocation>
</comment>
<accession>A0ABW3B3I7</accession>
<feature type="domain" description="TonB-dependent receptor plug" evidence="3">
    <location>
        <begin position="90"/>
        <end position="151"/>
    </location>
</feature>
<keyword evidence="4" id="KW-0675">Receptor</keyword>
<dbReference type="InterPro" id="IPR039426">
    <property type="entry name" value="TonB-dep_rcpt-like"/>
</dbReference>
<proteinExistence type="inferred from homology"/>
<keyword evidence="1" id="KW-0813">Transport</keyword>
<evidence type="ECO:0000256" key="1">
    <source>
        <dbReference type="PROSITE-ProRule" id="PRU01360"/>
    </source>
</evidence>
<evidence type="ECO:0000256" key="2">
    <source>
        <dbReference type="SAM" id="SignalP"/>
    </source>
</evidence>
<dbReference type="RefSeq" id="WP_379933694.1">
    <property type="nucleotide sequence ID" value="NZ_JBHTHY010000005.1"/>
</dbReference>
<keyword evidence="1" id="KW-0998">Cell outer membrane</keyword>
<organism evidence="4 5">
    <name type="scientific">Maribacter chungangensis</name>
    <dbReference type="NCBI Taxonomy" id="1069117"/>
    <lineage>
        <taxon>Bacteria</taxon>
        <taxon>Pseudomonadati</taxon>
        <taxon>Bacteroidota</taxon>
        <taxon>Flavobacteriia</taxon>
        <taxon>Flavobacteriales</taxon>
        <taxon>Flavobacteriaceae</taxon>
        <taxon>Maribacter</taxon>
    </lineage>
</organism>
<sequence length="159" mass="17630">MKKYSIIAAILLMSGNSFAQEPKLEIIPRPLVVPSHDQHIPNPEVTELLQGKLSCSVIGIPIESSYTKTPFKVYTAENRNWIVQQEIYNNISANVPGVQVTYGNANRRSNIKMRGTDNTVVFVDGVRYDASILNTLNPADIESVTVSNNPAAEVSLRFR</sequence>
<protein>
    <submittedName>
        <fullName evidence="4">TonB-dependent receptor plug domain-containing protein</fullName>
    </submittedName>
</protein>
<keyword evidence="1" id="KW-0812">Transmembrane</keyword>
<dbReference type="SUPFAM" id="SSF56935">
    <property type="entry name" value="Porins"/>
    <property type="match status" value="1"/>
</dbReference>
<dbReference type="InterPro" id="IPR037066">
    <property type="entry name" value="Plug_dom_sf"/>
</dbReference>
<keyword evidence="2" id="KW-0732">Signal</keyword>
<gene>
    <name evidence="4" type="ORF">ACFQZJ_08010</name>
</gene>
<dbReference type="InterPro" id="IPR012910">
    <property type="entry name" value="Plug_dom"/>
</dbReference>
<keyword evidence="1" id="KW-0472">Membrane</keyword>
<dbReference type="Gene3D" id="2.170.130.10">
    <property type="entry name" value="TonB-dependent receptor, plug domain"/>
    <property type="match status" value="1"/>
</dbReference>
<feature type="chain" id="PRO_5045221591" evidence="2">
    <location>
        <begin position="20"/>
        <end position="159"/>
    </location>
</feature>
<evidence type="ECO:0000259" key="3">
    <source>
        <dbReference type="Pfam" id="PF07715"/>
    </source>
</evidence>
<keyword evidence="5" id="KW-1185">Reference proteome</keyword>
<dbReference type="PROSITE" id="PS52016">
    <property type="entry name" value="TONB_DEPENDENT_REC_3"/>
    <property type="match status" value="1"/>
</dbReference>
<keyword evidence="1" id="KW-1134">Transmembrane beta strand</keyword>